<keyword evidence="4" id="KW-1185">Reference proteome</keyword>
<dbReference type="GeneID" id="9042958"/>
<evidence type="ECO:0000313" key="3">
    <source>
        <dbReference type="EMBL" id="EER05755.1"/>
    </source>
</evidence>
<gene>
    <name evidence="3" type="ORF">Pmar_PMAR011803</name>
</gene>
<feature type="region of interest" description="Disordered" evidence="1">
    <location>
        <begin position="467"/>
        <end position="498"/>
    </location>
</feature>
<evidence type="ECO:0000259" key="2">
    <source>
        <dbReference type="PROSITE" id="PS51043"/>
    </source>
</evidence>
<dbReference type="RefSeq" id="XP_002773939.1">
    <property type="nucleotide sequence ID" value="XM_002773893.1"/>
</dbReference>
<feature type="compositionally biased region" description="Basic and acidic residues" evidence="1">
    <location>
        <begin position="486"/>
        <end position="498"/>
    </location>
</feature>
<reference evidence="3 4" key="1">
    <citation type="submission" date="2008-07" db="EMBL/GenBank/DDBJ databases">
        <authorList>
            <person name="El-Sayed N."/>
            <person name="Caler E."/>
            <person name="Inman J."/>
            <person name="Amedeo P."/>
            <person name="Hass B."/>
            <person name="Wortman J."/>
        </authorList>
    </citation>
    <scope>NUCLEOTIDE SEQUENCE [LARGE SCALE GENOMIC DNA]</scope>
    <source>
        <strain evidence="4">ATCC 50983 / TXsc</strain>
    </source>
</reference>
<dbReference type="OrthoDB" id="449513at2759"/>
<evidence type="ECO:0000256" key="1">
    <source>
        <dbReference type="SAM" id="MobiDB-lite"/>
    </source>
</evidence>
<dbReference type="PANTHER" id="PTHR23509">
    <property type="entry name" value="PA-PL1 PHOSPHOLIPASE FAMILY"/>
    <property type="match status" value="1"/>
</dbReference>
<accession>C5LCS2</accession>
<feature type="domain" description="DDHD" evidence="2">
    <location>
        <begin position="709"/>
        <end position="878"/>
    </location>
</feature>
<dbReference type="SMART" id="SM01127">
    <property type="entry name" value="DDHD"/>
    <property type="match status" value="1"/>
</dbReference>
<dbReference type="InParanoid" id="C5LCS2"/>
<dbReference type="Pfam" id="PF02862">
    <property type="entry name" value="DDHD"/>
    <property type="match status" value="2"/>
</dbReference>
<dbReference type="InterPro" id="IPR029058">
    <property type="entry name" value="AB_hydrolase_fold"/>
</dbReference>
<sequence length="924" mass="103037">MGVADRDLWQATVSKQLMRVRELPLPILTSTLYAAAFAGYSNVDYLTEISSEALRRSRNVPVHLVEAVGRLMRVCVDAEILATIAPWDVMELSLEVPDRLTDPLGGNMMTTFFEVSSIGSSGNAFSHILRLMQVKAAELGRDELLVFLQRWSRVGEEDFMEPLLYAMEKMIIDQPIDLLTLAKASKYLGPGQRRGLSRATRAALENLDALPTTAIIACSAILLPQVDLTCRGKIFEVLSRCVTAVDVPLLPVLQLCRAVCDLQPPVVTDSLSGGAMELGRCLKNWVTSGTVPAALLSAIIVLDGDAAVDFERSVLSFDGIADVCRLLEACKLQPGRVDGIVQRCLTYSPSGGSVIVNGDFTLASRYLRAAGEALMRTTKVDYAVDLTILREFTVWKSPSLQCSVSALLFSVARLETVKDEAGSDLDMLANTIAELLDRLSRYKGQLSSEADARVLKRCVEVLKKEHKQLPHSEDGQPVENIIEPHTGGRLERSDTTADEEALIKEEEAVDWIDEYLTRPECEMDSVVTGYKEELHRPPVSPREGTSPLLHSTSSPVVDHILLLVHGIGPDDEHLNDNLDTMRETFEFVRLHWFWSMKVDCHIEMVNWKQHVCDSQRRMFDKITPLRSGGEQYRETRMLLNVAMADVIYYIIPDKREIILSTVTRLLNDKVAQLREADPRRFGGSRVSLVGHSLGSVIINDILDQDPSLLDFKVDRFFLWGSPLAVFLSVADGPTESRFGLPHRMDVYNIFHPHDPVAFRLDPLITGDDLEEPLVLPHWDNSELRSARQWQRDIDHAKRQFTGTWMQMMFATTSGDDGPPVEASREVASDAQHRVDYVLQESTTEGIVHSMHRMSIISAHSCYWSSRDLAMFMLKVLTGSHKASAPGEPSRQGLVQLPLLVSSKSSPIDVLVDEKLTEQAVLSFR</sequence>
<dbReference type="InterPro" id="IPR058055">
    <property type="entry name" value="PA-PLA1"/>
</dbReference>
<dbReference type="EMBL" id="GG680918">
    <property type="protein sequence ID" value="EER05755.1"/>
    <property type="molecule type" value="Genomic_DNA"/>
</dbReference>
<name>C5LCS2_PERM5</name>
<dbReference type="GO" id="GO:0046872">
    <property type="term" value="F:metal ion binding"/>
    <property type="evidence" value="ECO:0007669"/>
    <property type="project" value="InterPro"/>
</dbReference>
<dbReference type="GO" id="GO:0004620">
    <property type="term" value="F:phospholipase activity"/>
    <property type="evidence" value="ECO:0007669"/>
    <property type="project" value="TreeGrafter"/>
</dbReference>
<dbReference type="AlphaFoldDB" id="C5LCS2"/>
<dbReference type="PANTHER" id="PTHR23509:SF10">
    <property type="entry name" value="LD21067P"/>
    <property type="match status" value="1"/>
</dbReference>
<dbReference type="InterPro" id="IPR004177">
    <property type="entry name" value="DDHD_dom"/>
</dbReference>
<protein>
    <recommendedName>
        <fullName evidence="2">DDHD domain-containing protein</fullName>
    </recommendedName>
</protein>
<evidence type="ECO:0000313" key="4">
    <source>
        <dbReference type="Proteomes" id="UP000007800"/>
    </source>
</evidence>
<proteinExistence type="predicted"/>
<dbReference type="PROSITE" id="PS51043">
    <property type="entry name" value="DDHD"/>
    <property type="match status" value="1"/>
</dbReference>
<dbReference type="SUPFAM" id="SSF53474">
    <property type="entry name" value="alpha/beta-Hydrolases"/>
    <property type="match status" value="1"/>
</dbReference>
<organism evidence="4">
    <name type="scientific">Perkinsus marinus (strain ATCC 50983 / TXsc)</name>
    <dbReference type="NCBI Taxonomy" id="423536"/>
    <lineage>
        <taxon>Eukaryota</taxon>
        <taxon>Sar</taxon>
        <taxon>Alveolata</taxon>
        <taxon>Perkinsozoa</taxon>
        <taxon>Perkinsea</taxon>
        <taxon>Perkinsida</taxon>
        <taxon>Perkinsidae</taxon>
        <taxon>Perkinsus</taxon>
    </lineage>
</organism>
<dbReference type="Proteomes" id="UP000007800">
    <property type="component" value="Unassembled WGS sequence"/>
</dbReference>
<dbReference type="GO" id="GO:0005737">
    <property type="term" value="C:cytoplasm"/>
    <property type="evidence" value="ECO:0007669"/>
    <property type="project" value="TreeGrafter"/>
</dbReference>